<dbReference type="InterPro" id="IPR016032">
    <property type="entry name" value="Sig_transdc_resp-reg_C-effctor"/>
</dbReference>
<evidence type="ECO:0000259" key="4">
    <source>
        <dbReference type="PROSITE" id="PS50043"/>
    </source>
</evidence>
<evidence type="ECO:0000256" key="3">
    <source>
        <dbReference type="ARBA" id="ARBA00023163"/>
    </source>
</evidence>
<dbReference type="PROSITE" id="PS50043">
    <property type="entry name" value="HTH_LUXR_2"/>
    <property type="match status" value="1"/>
</dbReference>
<keyword evidence="6" id="KW-1185">Reference proteome</keyword>
<dbReference type="CDD" id="cd06170">
    <property type="entry name" value="LuxR_C_like"/>
    <property type="match status" value="1"/>
</dbReference>
<dbReference type="PRINTS" id="PR00038">
    <property type="entry name" value="HTHLUXR"/>
</dbReference>
<sequence>MIQLKLEDVLRQASEEYHLTGREREIMSYWMKDFNYREIALKLGISQNTVKVHISRINLKLNVNSKASLILRIIGA</sequence>
<keyword evidence="2" id="KW-0238">DNA-binding</keyword>
<protein>
    <submittedName>
        <fullName evidence="5">Response regulator transcription factor</fullName>
    </submittedName>
</protein>
<gene>
    <name evidence="5" type="ORF">ACFPQ4_17520</name>
</gene>
<dbReference type="SUPFAM" id="SSF46894">
    <property type="entry name" value="C-terminal effector domain of the bipartite response regulators"/>
    <property type="match status" value="1"/>
</dbReference>
<dbReference type="PANTHER" id="PTHR44688">
    <property type="entry name" value="DNA-BINDING TRANSCRIPTIONAL ACTIVATOR DEVR_DOSR"/>
    <property type="match status" value="1"/>
</dbReference>
<evidence type="ECO:0000313" key="6">
    <source>
        <dbReference type="Proteomes" id="UP001596108"/>
    </source>
</evidence>
<dbReference type="PANTHER" id="PTHR44688:SF16">
    <property type="entry name" value="DNA-BINDING TRANSCRIPTIONAL ACTIVATOR DEVR_DOSR"/>
    <property type="match status" value="1"/>
</dbReference>
<dbReference type="PROSITE" id="PS00622">
    <property type="entry name" value="HTH_LUXR_1"/>
    <property type="match status" value="1"/>
</dbReference>
<name>A0ABW0R3C9_9BACL</name>
<proteinExistence type="predicted"/>
<dbReference type="InterPro" id="IPR000792">
    <property type="entry name" value="Tscrpt_reg_LuxR_C"/>
</dbReference>
<reference evidence="6" key="1">
    <citation type="journal article" date="2019" name="Int. J. Syst. Evol. Microbiol.">
        <title>The Global Catalogue of Microorganisms (GCM) 10K type strain sequencing project: providing services to taxonomists for standard genome sequencing and annotation.</title>
        <authorList>
            <consortium name="The Broad Institute Genomics Platform"/>
            <consortium name="The Broad Institute Genome Sequencing Center for Infectious Disease"/>
            <person name="Wu L."/>
            <person name="Ma J."/>
        </authorList>
    </citation>
    <scope>NUCLEOTIDE SEQUENCE [LARGE SCALE GENOMIC DNA]</scope>
    <source>
        <strain evidence="6">CGMCC 1.18578</strain>
    </source>
</reference>
<dbReference type="InterPro" id="IPR036388">
    <property type="entry name" value="WH-like_DNA-bd_sf"/>
</dbReference>
<dbReference type="SMART" id="SM00421">
    <property type="entry name" value="HTH_LUXR"/>
    <property type="match status" value="1"/>
</dbReference>
<dbReference type="EMBL" id="JBHSNC010000052">
    <property type="protein sequence ID" value="MFC5531221.1"/>
    <property type="molecule type" value="Genomic_DNA"/>
</dbReference>
<dbReference type="RefSeq" id="WP_378113175.1">
    <property type="nucleotide sequence ID" value="NZ_JBHSNC010000052.1"/>
</dbReference>
<evidence type="ECO:0000313" key="5">
    <source>
        <dbReference type="EMBL" id="MFC5531221.1"/>
    </source>
</evidence>
<evidence type="ECO:0000256" key="2">
    <source>
        <dbReference type="ARBA" id="ARBA00023125"/>
    </source>
</evidence>
<keyword evidence="3" id="KW-0804">Transcription</keyword>
<dbReference type="Pfam" id="PF00196">
    <property type="entry name" value="GerE"/>
    <property type="match status" value="1"/>
</dbReference>
<dbReference type="Gene3D" id="1.10.10.10">
    <property type="entry name" value="Winged helix-like DNA-binding domain superfamily/Winged helix DNA-binding domain"/>
    <property type="match status" value="1"/>
</dbReference>
<accession>A0ABW0R3C9</accession>
<comment type="caution">
    <text evidence="5">The sequence shown here is derived from an EMBL/GenBank/DDBJ whole genome shotgun (WGS) entry which is preliminary data.</text>
</comment>
<keyword evidence="1" id="KW-0805">Transcription regulation</keyword>
<dbReference type="Proteomes" id="UP001596108">
    <property type="component" value="Unassembled WGS sequence"/>
</dbReference>
<feature type="domain" description="HTH luxR-type" evidence="4">
    <location>
        <begin position="12"/>
        <end position="76"/>
    </location>
</feature>
<organism evidence="5 6">
    <name type="scientific">Cohnella yongneupensis</name>
    <dbReference type="NCBI Taxonomy" id="425006"/>
    <lineage>
        <taxon>Bacteria</taxon>
        <taxon>Bacillati</taxon>
        <taxon>Bacillota</taxon>
        <taxon>Bacilli</taxon>
        <taxon>Bacillales</taxon>
        <taxon>Paenibacillaceae</taxon>
        <taxon>Cohnella</taxon>
    </lineage>
</organism>
<evidence type="ECO:0000256" key="1">
    <source>
        <dbReference type="ARBA" id="ARBA00023015"/>
    </source>
</evidence>